<dbReference type="Gene3D" id="3.90.550.50">
    <property type="match status" value="1"/>
</dbReference>
<dbReference type="GO" id="GO:0000166">
    <property type="term" value="F:nucleotide binding"/>
    <property type="evidence" value="ECO:0007669"/>
    <property type="project" value="UniProtKB-KW"/>
</dbReference>
<dbReference type="KEGG" id="tva:4754660"/>
<name>A2FE04_TRIV3</name>
<evidence type="ECO:0000256" key="8">
    <source>
        <dbReference type="ARBA" id="ARBA00022741"/>
    </source>
</evidence>
<dbReference type="GO" id="GO:0016263">
    <property type="term" value="F:glycoprotein-N-acetylgalactosamine 3-beta-galactosyltransferase activity"/>
    <property type="evidence" value="ECO:0007669"/>
    <property type="project" value="UniProtKB-EC"/>
</dbReference>
<keyword evidence="7" id="KW-0812">Transmembrane</keyword>
<evidence type="ECO:0000313" key="14">
    <source>
        <dbReference type="Proteomes" id="UP000001542"/>
    </source>
</evidence>
<keyword evidence="8" id="KW-0547">Nucleotide-binding</keyword>
<evidence type="ECO:0000259" key="12">
    <source>
        <dbReference type="Pfam" id="PF02434"/>
    </source>
</evidence>
<gene>
    <name evidence="13" type="ORF">TVAG_390900</name>
</gene>
<comment type="pathway">
    <text evidence="2">Protein modification; protein glycosylation.</text>
</comment>
<dbReference type="FunFam" id="3.90.550.50:FF:000100">
    <property type="entry name" value="Uncharacterized protein"/>
    <property type="match status" value="1"/>
</dbReference>
<evidence type="ECO:0000256" key="3">
    <source>
        <dbReference type="ARBA" id="ARBA00006462"/>
    </source>
</evidence>
<evidence type="ECO:0000256" key="11">
    <source>
        <dbReference type="ARBA" id="ARBA00023136"/>
    </source>
</evidence>
<evidence type="ECO:0000313" key="13">
    <source>
        <dbReference type="EMBL" id="EAX96883.1"/>
    </source>
</evidence>
<accession>A2FE04</accession>
<dbReference type="AlphaFoldDB" id="A2FE04"/>
<dbReference type="Pfam" id="PF02434">
    <property type="entry name" value="Fringe"/>
    <property type="match status" value="1"/>
</dbReference>
<sequence>MISFLFYFSVSDPKRIETLTLNDLAFGIFASSTTSSRLEQMFATWYQDIPNLEIFSVTDLKLDKKSLEKYNNLNANVNIYNYSYQNGSDDWSIAQTYQGFYQNELLRKYPNKKWYIFGDDDTFIYKDSLIQILETVNSSEPHILGRSFLISQEDLLTLENPDPNFQFIHGGSGLCLTKPFGEKILPKHKECANLYPGKVSDLRLMLCLQKFDPDCQKYLSWKDGFNAEHPTQESSVKKPPISYHKIFGKDALQIWNAVHTEWMKGNDRMVVSWVNYTLKDRYFSIDETNVPVGFMFGYKLFIGEDRTSTGIYASTPINPIFDKTNSTILRYHQRFGQYDVYYNCRDDLDDGIFRLSSNNLKSETLFELDVNCPTPIKTSFKKGEIKYNYNL</sequence>
<dbReference type="VEuPathDB" id="TrichDB:TVAG_390900"/>
<evidence type="ECO:0000256" key="10">
    <source>
        <dbReference type="ARBA" id="ARBA00022989"/>
    </source>
</evidence>
<dbReference type="RefSeq" id="XP_001309813.1">
    <property type="nucleotide sequence ID" value="XM_001309812.1"/>
</dbReference>
<dbReference type="PANTHER" id="PTHR23033">
    <property type="entry name" value="BETA1,3-GALACTOSYLTRANSFERASE"/>
    <property type="match status" value="1"/>
</dbReference>
<evidence type="ECO:0000256" key="9">
    <source>
        <dbReference type="ARBA" id="ARBA00022968"/>
    </source>
</evidence>
<evidence type="ECO:0000256" key="1">
    <source>
        <dbReference type="ARBA" id="ARBA00004606"/>
    </source>
</evidence>
<dbReference type="PANTHER" id="PTHR23033:SF47">
    <property type="entry name" value="APPLE DOMAIN-CONTAINING PROTEIN-RELATED"/>
    <property type="match status" value="1"/>
</dbReference>
<keyword evidence="11" id="KW-0472">Membrane</keyword>
<keyword evidence="5" id="KW-0328">Glycosyltransferase</keyword>
<keyword evidence="6" id="KW-0808">Transferase</keyword>
<evidence type="ECO:0000256" key="4">
    <source>
        <dbReference type="ARBA" id="ARBA00012557"/>
    </source>
</evidence>
<keyword evidence="10" id="KW-1133">Transmembrane helix</keyword>
<dbReference type="EC" id="2.4.1.122" evidence="4"/>
<protein>
    <recommendedName>
        <fullName evidence="4">N-acetylgalactosaminide beta-1,3-galactosyltransferase</fullName>
        <ecNumber evidence="4">2.4.1.122</ecNumber>
    </recommendedName>
</protein>
<comment type="subcellular location">
    <subcellularLocation>
        <location evidence="1">Membrane</location>
        <topology evidence="1">Single-pass type II membrane protein</topology>
    </subcellularLocation>
</comment>
<keyword evidence="9" id="KW-0735">Signal-anchor</keyword>
<dbReference type="STRING" id="5722.A2FE04"/>
<proteinExistence type="inferred from homology"/>
<feature type="domain" description="Fringe-like glycosyltransferase" evidence="12">
    <location>
        <begin position="34"/>
        <end position="192"/>
    </location>
</feature>
<evidence type="ECO:0000256" key="6">
    <source>
        <dbReference type="ARBA" id="ARBA00022679"/>
    </source>
</evidence>
<keyword evidence="14" id="KW-1185">Reference proteome</keyword>
<reference evidence="13" key="1">
    <citation type="submission" date="2006-10" db="EMBL/GenBank/DDBJ databases">
        <authorList>
            <person name="Amadeo P."/>
            <person name="Zhao Q."/>
            <person name="Wortman J."/>
            <person name="Fraser-Liggett C."/>
            <person name="Carlton J."/>
        </authorList>
    </citation>
    <scope>NUCLEOTIDE SEQUENCE</scope>
    <source>
        <strain evidence="13">G3</strain>
    </source>
</reference>
<dbReference type="Proteomes" id="UP000001542">
    <property type="component" value="Unassembled WGS sequence"/>
</dbReference>
<dbReference type="InterPro" id="IPR026050">
    <property type="entry name" value="C1GALT1/C1GALT1_chp1"/>
</dbReference>
<evidence type="ECO:0000256" key="5">
    <source>
        <dbReference type="ARBA" id="ARBA00022676"/>
    </source>
</evidence>
<reference evidence="13" key="2">
    <citation type="journal article" date="2007" name="Science">
        <title>Draft genome sequence of the sexually transmitted pathogen Trichomonas vaginalis.</title>
        <authorList>
            <person name="Carlton J.M."/>
            <person name="Hirt R.P."/>
            <person name="Silva J.C."/>
            <person name="Delcher A.L."/>
            <person name="Schatz M."/>
            <person name="Zhao Q."/>
            <person name="Wortman J.R."/>
            <person name="Bidwell S.L."/>
            <person name="Alsmark U.C.M."/>
            <person name="Besteiro S."/>
            <person name="Sicheritz-Ponten T."/>
            <person name="Noel C.J."/>
            <person name="Dacks J.B."/>
            <person name="Foster P.G."/>
            <person name="Simillion C."/>
            <person name="Van de Peer Y."/>
            <person name="Miranda-Saavedra D."/>
            <person name="Barton G.J."/>
            <person name="Westrop G.D."/>
            <person name="Mueller S."/>
            <person name="Dessi D."/>
            <person name="Fiori P.L."/>
            <person name="Ren Q."/>
            <person name="Paulsen I."/>
            <person name="Zhang H."/>
            <person name="Bastida-Corcuera F.D."/>
            <person name="Simoes-Barbosa A."/>
            <person name="Brown M.T."/>
            <person name="Hayes R.D."/>
            <person name="Mukherjee M."/>
            <person name="Okumura C.Y."/>
            <person name="Schneider R."/>
            <person name="Smith A.J."/>
            <person name="Vanacova S."/>
            <person name="Villalvazo M."/>
            <person name="Haas B.J."/>
            <person name="Pertea M."/>
            <person name="Feldblyum T.V."/>
            <person name="Utterback T.R."/>
            <person name="Shu C.L."/>
            <person name="Osoegawa K."/>
            <person name="de Jong P.J."/>
            <person name="Hrdy I."/>
            <person name="Horvathova L."/>
            <person name="Zubacova Z."/>
            <person name="Dolezal P."/>
            <person name="Malik S.B."/>
            <person name="Logsdon J.M. Jr."/>
            <person name="Henze K."/>
            <person name="Gupta A."/>
            <person name="Wang C.C."/>
            <person name="Dunne R.L."/>
            <person name="Upcroft J.A."/>
            <person name="Upcroft P."/>
            <person name="White O."/>
            <person name="Salzberg S.L."/>
            <person name="Tang P."/>
            <person name="Chiu C.-H."/>
            <person name="Lee Y.-S."/>
            <person name="Embley T.M."/>
            <person name="Coombs G.H."/>
            <person name="Mottram J.C."/>
            <person name="Tachezy J."/>
            <person name="Fraser-Liggett C.M."/>
            <person name="Johnson P.J."/>
        </authorList>
    </citation>
    <scope>NUCLEOTIDE SEQUENCE [LARGE SCALE GENOMIC DNA]</scope>
    <source>
        <strain evidence="13">G3</strain>
    </source>
</reference>
<comment type="similarity">
    <text evidence="3">Belongs to the glycosyltransferase 31 family. Beta3-Gal-T subfamily.</text>
</comment>
<evidence type="ECO:0000256" key="7">
    <source>
        <dbReference type="ARBA" id="ARBA00022692"/>
    </source>
</evidence>
<organism evidence="13 14">
    <name type="scientific">Trichomonas vaginalis (strain ATCC PRA-98 / G3)</name>
    <dbReference type="NCBI Taxonomy" id="412133"/>
    <lineage>
        <taxon>Eukaryota</taxon>
        <taxon>Metamonada</taxon>
        <taxon>Parabasalia</taxon>
        <taxon>Trichomonadida</taxon>
        <taxon>Trichomonadidae</taxon>
        <taxon>Trichomonas</taxon>
    </lineage>
</organism>
<evidence type="ECO:0000256" key="2">
    <source>
        <dbReference type="ARBA" id="ARBA00004922"/>
    </source>
</evidence>
<dbReference type="GO" id="GO:0016020">
    <property type="term" value="C:membrane"/>
    <property type="evidence" value="ECO:0007669"/>
    <property type="project" value="UniProtKB-SubCell"/>
</dbReference>
<dbReference type="InterPro" id="IPR003378">
    <property type="entry name" value="Fringe-like_glycosylTrfase"/>
</dbReference>
<dbReference type="EMBL" id="DS113740">
    <property type="protein sequence ID" value="EAX96883.1"/>
    <property type="molecule type" value="Genomic_DNA"/>
</dbReference>
<dbReference type="VEuPathDB" id="TrichDB:TVAGG3_0402490"/>
<dbReference type="OrthoDB" id="3737at2759"/>
<dbReference type="InParanoid" id="A2FE04"/>